<reference evidence="12" key="1">
    <citation type="submission" date="2019-12" db="EMBL/GenBank/DDBJ databases">
        <title>Genome sequencing and annotation of Brassica cretica.</title>
        <authorList>
            <person name="Studholme D.J."/>
            <person name="Sarris P.F."/>
        </authorList>
    </citation>
    <scope>NUCLEOTIDE SEQUENCE</scope>
    <source>
        <strain evidence="12">PFS-001/15</strain>
        <tissue evidence="12">Leaf</tissue>
    </source>
</reference>
<comment type="subunit">
    <text evidence="2 9">Monomer.</text>
</comment>
<evidence type="ECO:0000313" key="13">
    <source>
        <dbReference type="Proteomes" id="UP000712281"/>
    </source>
</evidence>
<dbReference type="SMART" id="SM00045">
    <property type="entry name" value="DAGKa"/>
    <property type="match status" value="1"/>
</dbReference>
<dbReference type="InterPro" id="IPR016064">
    <property type="entry name" value="NAD/diacylglycerol_kinase_sf"/>
</dbReference>
<dbReference type="PIRSF" id="PIRSF030829">
    <property type="entry name" value="Diacylglycerol_kinase_pln"/>
    <property type="match status" value="1"/>
</dbReference>
<dbReference type="EC" id="2.7.1.107" evidence="9 10"/>
<dbReference type="InterPro" id="IPR037607">
    <property type="entry name" value="DGK"/>
</dbReference>
<dbReference type="SMART" id="SM00046">
    <property type="entry name" value="DAGKc"/>
    <property type="match status" value="1"/>
</dbReference>
<evidence type="ECO:0000256" key="3">
    <source>
        <dbReference type="ARBA" id="ARBA00022679"/>
    </source>
</evidence>
<keyword evidence="6 9" id="KW-0611">Plant defense</keyword>
<evidence type="ECO:0000256" key="1">
    <source>
        <dbReference type="ARBA" id="ARBA00009280"/>
    </source>
</evidence>
<dbReference type="Proteomes" id="UP000712281">
    <property type="component" value="Unassembled WGS sequence"/>
</dbReference>
<sequence>MEETPRSVGEASTNNFVVARPSAKTDDAVTMRGCGFGNFGVDREELRRRIVMPEYLRLAMRDCIKRKDSTAVPDHLVLPGAAAATEELAHHAPMVVFINPKSGGRHGPVLKERLQQLMSEEQVFDLTEVKPHEFVRYGLACLETVAAKGDECARECRERIRIMVAGGDGTVGWVLGCLGELHKEGKSHIPPVGVIPLGTGNDLSRSFNWGGAFPFAWRSAMKRTLHRATLGPVAKLDSWSIVVSMPSGEVVDPPYSLKPSEETALDQALDADKDVPPKAKSYEGVFYNYFSIGMDAQVAYGFHHLRNEKPYLAQGPVTNKIIYSSYSCTQGWFCTPCVSNPGLRGLRNIMKIHIKKANCSEWEEILIPKSVRSIVVLNLDNYGSGRHPWGNLKPNYLEKRGFVEAHCDDGLIEIFGLKQGWHASFVMAQIITAKHIAQRGFVEAHCDDGLIEIFGLKQGWHASFVMAQIITAKHIAQAAAIRFELRGGDWKDAFLQMDGEPWKQPMKTDYSTFVEIKKVPFQSLMINGE</sequence>
<dbReference type="InterPro" id="IPR000756">
    <property type="entry name" value="Diacylglycerol_kin_accessory"/>
</dbReference>
<dbReference type="SUPFAM" id="SSF111331">
    <property type="entry name" value="NAD kinase/diacylglycerol kinase-like"/>
    <property type="match status" value="1"/>
</dbReference>
<gene>
    <name evidence="12" type="ORF">F2Q68_00029173</name>
</gene>
<dbReference type="PROSITE" id="PS50146">
    <property type="entry name" value="DAGK"/>
    <property type="match status" value="1"/>
</dbReference>
<dbReference type="PANTHER" id="PTHR11255">
    <property type="entry name" value="DIACYLGLYCEROL KINASE"/>
    <property type="match status" value="1"/>
</dbReference>
<dbReference type="InterPro" id="IPR016961">
    <property type="entry name" value="Diacylglycerol_kinase_pln"/>
</dbReference>
<keyword evidence="3 9" id="KW-0808">Transferase</keyword>
<protein>
    <recommendedName>
        <fullName evidence="9 10">Diacylglycerol kinase</fullName>
        <ecNumber evidence="9 10">2.7.1.107</ecNumber>
    </recommendedName>
</protein>
<evidence type="ECO:0000256" key="4">
    <source>
        <dbReference type="ARBA" id="ARBA00022741"/>
    </source>
</evidence>
<dbReference type="Pfam" id="PF00781">
    <property type="entry name" value="DAGK_cat"/>
    <property type="match status" value="1"/>
</dbReference>
<evidence type="ECO:0000313" key="12">
    <source>
        <dbReference type="EMBL" id="KAF2543082.1"/>
    </source>
</evidence>
<keyword evidence="5 9" id="KW-0418">Kinase</keyword>
<keyword evidence="8 9" id="KW-0346">Stress response</keyword>
<dbReference type="PANTHER" id="PTHR11255:SF115">
    <property type="entry name" value="DIACYLGLYCEROL KINASE 7"/>
    <property type="match status" value="1"/>
</dbReference>
<dbReference type="GO" id="GO:0007200">
    <property type="term" value="P:phospholipase C-activating G protein-coupled receptor signaling pathway"/>
    <property type="evidence" value="ECO:0007669"/>
    <property type="project" value="UniProtKB-UniRule"/>
</dbReference>
<evidence type="ECO:0000256" key="2">
    <source>
        <dbReference type="ARBA" id="ARBA00011245"/>
    </source>
</evidence>
<dbReference type="FunFam" id="2.60.200.40:FF:000011">
    <property type="entry name" value="diacylglycerol kinase"/>
    <property type="match status" value="1"/>
</dbReference>
<evidence type="ECO:0000256" key="10">
    <source>
        <dbReference type="RuleBase" id="RU361128"/>
    </source>
</evidence>
<comment type="function">
    <text evidence="9">Phosphorylates the second messenger diacylglycerol (DAG) to generate phosphatidic acid (PA), another important signaling molecule. PA is required for plant development and responses to abiotic stress and pathogen attack.</text>
</comment>
<dbReference type="Gene3D" id="3.40.50.10330">
    <property type="entry name" value="Probable inorganic polyphosphate/atp-NAD kinase, domain 1"/>
    <property type="match status" value="1"/>
</dbReference>
<organism evidence="12 13">
    <name type="scientific">Brassica cretica</name>
    <name type="common">Mustard</name>
    <dbReference type="NCBI Taxonomy" id="69181"/>
    <lineage>
        <taxon>Eukaryota</taxon>
        <taxon>Viridiplantae</taxon>
        <taxon>Streptophyta</taxon>
        <taxon>Embryophyta</taxon>
        <taxon>Tracheophyta</taxon>
        <taxon>Spermatophyta</taxon>
        <taxon>Magnoliopsida</taxon>
        <taxon>eudicotyledons</taxon>
        <taxon>Gunneridae</taxon>
        <taxon>Pentapetalae</taxon>
        <taxon>rosids</taxon>
        <taxon>malvids</taxon>
        <taxon>Brassicales</taxon>
        <taxon>Brassicaceae</taxon>
        <taxon>Brassiceae</taxon>
        <taxon>Brassica</taxon>
    </lineage>
</organism>
<evidence type="ECO:0000256" key="8">
    <source>
        <dbReference type="ARBA" id="ARBA00023016"/>
    </source>
</evidence>
<dbReference type="GO" id="GO:0004143">
    <property type="term" value="F:ATP-dependent diacylglycerol kinase activity"/>
    <property type="evidence" value="ECO:0007669"/>
    <property type="project" value="UniProtKB-UniRule"/>
</dbReference>
<comment type="caution">
    <text evidence="12">The sequence shown here is derived from an EMBL/GenBank/DDBJ whole genome shotgun (WGS) entry which is preliminary data.</text>
</comment>
<evidence type="ECO:0000259" key="11">
    <source>
        <dbReference type="PROSITE" id="PS50146"/>
    </source>
</evidence>
<dbReference type="InterPro" id="IPR017438">
    <property type="entry name" value="ATP-NAD_kinase_N"/>
</dbReference>
<feature type="domain" description="DAGKc" evidence="11">
    <location>
        <begin position="89"/>
        <end position="247"/>
    </location>
</feature>
<dbReference type="AlphaFoldDB" id="A0A8S9GH74"/>
<dbReference type="EMBL" id="QGKW02002005">
    <property type="protein sequence ID" value="KAF2543082.1"/>
    <property type="molecule type" value="Genomic_DNA"/>
</dbReference>
<evidence type="ECO:0000256" key="9">
    <source>
        <dbReference type="PIRNR" id="PIRNR030829"/>
    </source>
</evidence>
<dbReference type="Gene3D" id="2.60.200.40">
    <property type="match status" value="1"/>
</dbReference>
<dbReference type="GO" id="GO:0006952">
    <property type="term" value="P:defense response"/>
    <property type="evidence" value="ECO:0007669"/>
    <property type="project" value="UniProtKB-UniRule"/>
</dbReference>
<dbReference type="InterPro" id="IPR001206">
    <property type="entry name" value="Diacylglycerol_kinase_cat_dom"/>
</dbReference>
<proteinExistence type="inferred from homology"/>
<comment type="similarity">
    <text evidence="1 9 10">Belongs to the eukaryotic diacylglycerol kinase family.</text>
</comment>
<name>A0A8S9GH74_BRACR</name>
<dbReference type="GO" id="GO:0005524">
    <property type="term" value="F:ATP binding"/>
    <property type="evidence" value="ECO:0007669"/>
    <property type="project" value="UniProtKB-UniRule"/>
</dbReference>
<evidence type="ECO:0000256" key="7">
    <source>
        <dbReference type="ARBA" id="ARBA00022840"/>
    </source>
</evidence>
<comment type="catalytic activity">
    <reaction evidence="9 10">
        <text>a 1,2-diacyl-sn-glycerol + ATP = a 1,2-diacyl-sn-glycero-3-phosphate + ADP + H(+)</text>
        <dbReference type="Rhea" id="RHEA:10272"/>
        <dbReference type="ChEBI" id="CHEBI:15378"/>
        <dbReference type="ChEBI" id="CHEBI:17815"/>
        <dbReference type="ChEBI" id="CHEBI:30616"/>
        <dbReference type="ChEBI" id="CHEBI:58608"/>
        <dbReference type="ChEBI" id="CHEBI:456216"/>
        <dbReference type="EC" id="2.7.1.107"/>
    </reaction>
</comment>
<dbReference type="GO" id="GO:0016020">
    <property type="term" value="C:membrane"/>
    <property type="evidence" value="ECO:0007669"/>
    <property type="project" value="TreeGrafter"/>
</dbReference>
<accession>A0A8S9GH74</accession>
<keyword evidence="4 9" id="KW-0547">Nucleotide-binding</keyword>
<dbReference type="FunFam" id="3.40.50.10330:FF:000023">
    <property type="entry name" value="diacylglycerol kinase"/>
    <property type="match status" value="1"/>
</dbReference>
<keyword evidence="7 9" id="KW-0067">ATP-binding</keyword>
<evidence type="ECO:0000256" key="6">
    <source>
        <dbReference type="ARBA" id="ARBA00022821"/>
    </source>
</evidence>
<dbReference type="Pfam" id="PF00609">
    <property type="entry name" value="DAGK_acc"/>
    <property type="match status" value="2"/>
</dbReference>
<evidence type="ECO:0000256" key="5">
    <source>
        <dbReference type="ARBA" id="ARBA00022777"/>
    </source>
</evidence>